<dbReference type="Pfam" id="PF05873">
    <property type="entry name" value="Mt_ATP-synt_D"/>
    <property type="match status" value="1"/>
</dbReference>
<evidence type="ECO:0000313" key="11">
    <source>
        <dbReference type="EMBL" id="GMR63297.1"/>
    </source>
</evidence>
<keyword evidence="6" id="KW-0999">Mitochondrion inner membrane</keyword>
<evidence type="ECO:0000256" key="3">
    <source>
        <dbReference type="ARBA" id="ARBA00022448"/>
    </source>
</evidence>
<dbReference type="Proteomes" id="UP001328107">
    <property type="component" value="Unassembled WGS sequence"/>
</dbReference>
<evidence type="ECO:0000256" key="7">
    <source>
        <dbReference type="ARBA" id="ARBA00023065"/>
    </source>
</evidence>
<sequence length="154" mass="17362">SAFSAAVAQLPADLPKFDFAALKKAMPTHAALIDSLQKQYEAVKIPYGEIPAEHNKEIDAWLAFNKERVELHEMKVADGIEEAKKVEAKWSSAPPVEHFDRQHFPSTSPAFLRSPLPEPRPRSLPNRPQRDRRAGEALLRLQGPQKSRQGRRPL</sequence>
<evidence type="ECO:0000256" key="5">
    <source>
        <dbReference type="ARBA" id="ARBA00022781"/>
    </source>
</evidence>
<reference evidence="12" key="1">
    <citation type="submission" date="2022-10" db="EMBL/GenBank/DDBJ databases">
        <title>Genome assembly of Pristionchus species.</title>
        <authorList>
            <person name="Yoshida K."/>
            <person name="Sommer R.J."/>
        </authorList>
    </citation>
    <scope>NUCLEOTIDE SEQUENCE [LARGE SCALE GENOMIC DNA]</scope>
    <source>
        <strain evidence="12">RS5460</strain>
    </source>
</reference>
<evidence type="ECO:0000256" key="8">
    <source>
        <dbReference type="ARBA" id="ARBA00023128"/>
    </source>
</evidence>
<evidence type="ECO:0000313" key="12">
    <source>
        <dbReference type="Proteomes" id="UP001328107"/>
    </source>
</evidence>
<keyword evidence="7" id="KW-0406">Ion transport</keyword>
<dbReference type="InterPro" id="IPR008689">
    <property type="entry name" value="ATP_synth_F0_dsu_mt"/>
</dbReference>
<evidence type="ECO:0000256" key="2">
    <source>
        <dbReference type="ARBA" id="ARBA00006842"/>
    </source>
</evidence>
<keyword evidence="5" id="KW-0375">Hydrogen ion transport</keyword>
<dbReference type="AlphaFoldDB" id="A0AAN5IED4"/>
<keyword evidence="4" id="KW-0138">CF(0)</keyword>
<comment type="subcellular location">
    <subcellularLocation>
        <location evidence="1">Mitochondrion inner membrane</location>
    </subcellularLocation>
</comment>
<evidence type="ECO:0008006" key="13">
    <source>
        <dbReference type="Google" id="ProtNLM"/>
    </source>
</evidence>
<proteinExistence type="inferred from homology"/>
<dbReference type="Gene3D" id="6.10.280.70">
    <property type="match status" value="1"/>
</dbReference>
<dbReference type="EMBL" id="BTRK01000052">
    <property type="protein sequence ID" value="GMR63297.1"/>
    <property type="molecule type" value="Genomic_DNA"/>
</dbReference>
<dbReference type="InterPro" id="IPR036228">
    <property type="entry name" value="ATP_synth_F0_dsu_sf_mt"/>
</dbReference>
<evidence type="ECO:0000256" key="1">
    <source>
        <dbReference type="ARBA" id="ARBA00004273"/>
    </source>
</evidence>
<dbReference type="GO" id="GO:0045259">
    <property type="term" value="C:proton-transporting ATP synthase complex"/>
    <property type="evidence" value="ECO:0007669"/>
    <property type="project" value="UniProtKB-KW"/>
</dbReference>
<organism evidence="11 12">
    <name type="scientific">Pristionchus mayeri</name>
    <dbReference type="NCBI Taxonomy" id="1317129"/>
    <lineage>
        <taxon>Eukaryota</taxon>
        <taxon>Metazoa</taxon>
        <taxon>Ecdysozoa</taxon>
        <taxon>Nematoda</taxon>
        <taxon>Chromadorea</taxon>
        <taxon>Rhabditida</taxon>
        <taxon>Rhabditina</taxon>
        <taxon>Diplogasteromorpha</taxon>
        <taxon>Diplogasteroidea</taxon>
        <taxon>Neodiplogasteridae</taxon>
        <taxon>Pristionchus</taxon>
    </lineage>
</organism>
<keyword evidence="9" id="KW-0472">Membrane</keyword>
<dbReference type="GO" id="GO:0015986">
    <property type="term" value="P:proton motive force-driven ATP synthesis"/>
    <property type="evidence" value="ECO:0007669"/>
    <property type="project" value="InterPro"/>
</dbReference>
<comment type="caution">
    <text evidence="11">The sequence shown here is derived from an EMBL/GenBank/DDBJ whole genome shotgun (WGS) entry which is preliminary data.</text>
</comment>
<name>A0AAN5IED4_9BILA</name>
<keyword evidence="12" id="KW-1185">Reference proteome</keyword>
<feature type="non-terminal residue" evidence="11">
    <location>
        <position position="154"/>
    </location>
</feature>
<evidence type="ECO:0000256" key="10">
    <source>
        <dbReference type="SAM" id="MobiDB-lite"/>
    </source>
</evidence>
<evidence type="ECO:0000256" key="4">
    <source>
        <dbReference type="ARBA" id="ARBA00022547"/>
    </source>
</evidence>
<gene>
    <name evidence="11" type="ORF">PMAYCL1PPCAC_33492</name>
</gene>
<feature type="non-terminal residue" evidence="11">
    <location>
        <position position="1"/>
    </location>
</feature>
<evidence type="ECO:0000256" key="9">
    <source>
        <dbReference type="ARBA" id="ARBA00023136"/>
    </source>
</evidence>
<evidence type="ECO:0000256" key="6">
    <source>
        <dbReference type="ARBA" id="ARBA00022792"/>
    </source>
</evidence>
<dbReference type="SUPFAM" id="SSF161065">
    <property type="entry name" value="ATP synthase D chain-like"/>
    <property type="match status" value="1"/>
</dbReference>
<dbReference type="GO" id="GO:0005743">
    <property type="term" value="C:mitochondrial inner membrane"/>
    <property type="evidence" value="ECO:0007669"/>
    <property type="project" value="UniProtKB-SubCell"/>
</dbReference>
<comment type="similarity">
    <text evidence="2">Belongs to the ATPase d subunit family.</text>
</comment>
<feature type="region of interest" description="Disordered" evidence="10">
    <location>
        <begin position="86"/>
        <end position="154"/>
    </location>
</feature>
<accession>A0AAN5IED4</accession>
<protein>
    <recommendedName>
        <fullName evidence="13">ATP synthase subunit d, mitochondrial</fullName>
    </recommendedName>
</protein>
<keyword evidence="8" id="KW-0496">Mitochondrion</keyword>
<dbReference type="GO" id="GO:0015078">
    <property type="term" value="F:proton transmembrane transporter activity"/>
    <property type="evidence" value="ECO:0007669"/>
    <property type="project" value="InterPro"/>
</dbReference>
<keyword evidence="3" id="KW-0813">Transport</keyword>